<comment type="similarity">
    <text evidence="5">Belongs to the bacterial ribosomal protein bL25 family. CTC subfamily.</text>
</comment>
<evidence type="ECO:0000256" key="2">
    <source>
        <dbReference type="ARBA" id="ARBA00022884"/>
    </source>
</evidence>
<evidence type="ECO:0000256" key="4">
    <source>
        <dbReference type="ARBA" id="ARBA00023274"/>
    </source>
</evidence>
<keyword evidence="1 5" id="KW-0699">rRNA-binding</keyword>
<evidence type="ECO:0000313" key="10">
    <source>
        <dbReference type="Proteomes" id="UP000296883"/>
    </source>
</evidence>
<dbReference type="InterPro" id="IPR020930">
    <property type="entry name" value="Ribosomal_uL5_bac-type"/>
</dbReference>
<dbReference type="SUPFAM" id="SSF50715">
    <property type="entry name" value="Ribosomal protein L25-like"/>
    <property type="match status" value="1"/>
</dbReference>
<accession>A0AAJ5EH56</accession>
<keyword evidence="2 5" id="KW-0694">RNA-binding</keyword>
<organism evidence="9 11">
    <name type="scientific">Vagococcus xieshaowenii</name>
    <dbReference type="NCBI Taxonomy" id="2562451"/>
    <lineage>
        <taxon>Bacteria</taxon>
        <taxon>Bacillati</taxon>
        <taxon>Bacillota</taxon>
        <taxon>Bacilli</taxon>
        <taxon>Lactobacillales</taxon>
        <taxon>Enterococcaceae</taxon>
        <taxon>Vagococcus</taxon>
    </lineage>
</organism>
<dbReference type="GO" id="GO:0008097">
    <property type="term" value="F:5S rRNA binding"/>
    <property type="evidence" value="ECO:0007669"/>
    <property type="project" value="InterPro"/>
</dbReference>
<evidence type="ECO:0000256" key="1">
    <source>
        <dbReference type="ARBA" id="ARBA00022730"/>
    </source>
</evidence>
<keyword evidence="3 5" id="KW-0689">Ribosomal protein</keyword>
<dbReference type="Gene3D" id="2.40.240.10">
    <property type="entry name" value="Ribosomal Protein L25, Chain P"/>
    <property type="match status" value="1"/>
</dbReference>
<dbReference type="Gene3D" id="2.170.120.20">
    <property type="entry name" value="Ribosomal protein L25, beta domain"/>
    <property type="match status" value="1"/>
</dbReference>
<dbReference type="GO" id="GO:0022625">
    <property type="term" value="C:cytosolic large ribosomal subunit"/>
    <property type="evidence" value="ECO:0007669"/>
    <property type="project" value="TreeGrafter"/>
</dbReference>
<gene>
    <name evidence="5" type="primary">rplY</name>
    <name evidence="5" type="synonym">ctc</name>
    <name evidence="9" type="ORF">E4031_00595</name>
    <name evidence="8" type="ORF">E4Z98_07850</name>
</gene>
<dbReference type="Pfam" id="PF01386">
    <property type="entry name" value="Ribosomal_L25p"/>
    <property type="match status" value="1"/>
</dbReference>
<dbReference type="CDD" id="cd00495">
    <property type="entry name" value="Ribosomal_L25_TL5_CTC"/>
    <property type="match status" value="1"/>
</dbReference>
<comment type="function">
    <text evidence="5">This is one of the proteins that binds to the 5S RNA in the ribosome where it forms part of the central protuberance.</text>
</comment>
<name>A0AAJ5EH56_9ENTE</name>
<evidence type="ECO:0000259" key="7">
    <source>
        <dbReference type="Pfam" id="PF14693"/>
    </source>
</evidence>
<keyword evidence="10" id="KW-1185">Reference proteome</keyword>
<dbReference type="AlphaFoldDB" id="A0AAJ5EH56"/>
<dbReference type="NCBIfam" id="NF004133">
    <property type="entry name" value="PRK05618.2-4"/>
    <property type="match status" value="1"/>
</dbReference>
<evidence type="ECO:0000259" key="6">
    <source>
        <dbReference type="Pfam" id="PF01386"/>
    </source>
</evidence>
<sequence length="195" mass="21535">MEALLKVEERALRPRSIKRSIRLEGAIPAVVYGKMMESEAISVDGKDFIKLVRDNGINAVYYLEIDGKKIPTLIRGVQKDTFTQTIYHIEFLAVDMKEAQEVEAEIVLVGTPEGVKKGGVLTQDLFTVRVSAMPDKLPDTIEVDVSNLEIGQSIVLSDLAIKGEFDLLGDLEDQIASVSEARVEEEIDAEEAVTE</sequence>
<dbReference type="InterPro" id="IPR011035">
    <property type="entry name" value="Ribosomal_bL25/Gln-tRNA_synth"/>
</dbReference>
<evidence type="ECO:0000256" key="3">
    <source>
        <dbReference type="ARBA" id="ARBA00022980"/>
    </source>
</evidence>
<dbReference type="PANTHER" id="PTHR33284">
    <property type="entry name" value="RIBOSOMAL PROTEIN L25/GLN-TRNA SYNTHETASE, ANTI-CODON-BINDING DOMAIN-CONTAINING PROTEIN"/>
    <property type="match status" value="1"/>
</dbReference>
<evidence type="ECO:0000256" key="5">
    <source>
        <dbReference type="HAMAP-Rule" id="MF_01334"/>
    </source>
</evidence>
<dbReference type="GO" id="GO:0006412">
    <property type="term" value="P:translation"/>
    <property type="evidence" value="ECO:0007669"/>
    <property type="project" value="UniProtKB-UniRule"/>
</dbReference>
<comment type="subunit">
    <text evidence="5">Part of the 50S ribosomal subunit; part of the 5S rRNA/L5/L18/L25 subcomplex. Contacts the 5S rRNA. Binds to the 5S rRNA independently of L5 and L18.</text>
</comment>
<proteinExistence type="inferred from homology"/>
<evidence type="ECO:0000313" key="11">
    <source>
        <dbReference type="Proteomes" id="UP000297725"/>
    </source>
</evidence>
<evidence type="ECO:0000313" key="8">
    <source>
        <dbReference type="EMBL" id="QCA29234.1"/>
    </source>
</evidence>
<reference evidence="8 10" key="2">
    <citation type="journal article" date="2020" name="Int. J. Syst. Evol. Microbiol.">
        <title>Vagococcus xieshaowenii sp. nov., isolated from snow finch (Montifringilla taczanowskii) cloacal content.</title>
        <authorList>
            <person name="Ge Y."/>
            <person name="Yang J."/>
            <person name="Lai X.H."/>
            <person name="Zhang G."/>
            <person name="Jin D."/>
            <person name="Lu S."/>
            <person name="Wang B."/>
            <person name="Huang Y."/>
            <person name="Huang Y."/>
            <person name="Ren Z."/>
            <person name="Zhang X."/>
            <person name="Xu J."/>
        </authorList>
    </citation>
    <scope>NUCLEOTIDE SEQUENCE [LARGE SCALE GENOMIC DNA]</scope>
    <source>
        <strain evidence="8">Personal::cf-49</strain>
        <strain evidence="10">personal::cf-49</strain>
    </source>
</reference>
<dbReference type="InterPro" id="IPR001021">
    <property type="entry name" value="Ribosomal_bL25_long"/>
</dbReference>
<dbReference type="NCBIfam" id="TIGR00731">
    <property type="entry name" value="bL25_bact_ctc"/>
    <property type="match status" value="1"/>
</dbReference>
<dbReference type="EMBL" id="SRHU01000003">
    <property type="protein sequence ID" value="TFZ43253.1"/>
    <property type="molecule type" value="Genomic_DNA"/>
</dbReference>
<feature type="domain" description="Large ribosomal subunit protein bL25 L25" evidence="6">
    <location>
        <begin position="5"/>
        <end position="91"/>
    </location>
</feature>
<dbReference type="InterPro" id="IPR037121">
    <property type="entry name" value="Ribosomal_bL25_C"/>
</dbReference>
<dbReference type="HAMAP" id="MF_01334">
    <property type="entry name" value="Ribosomal_bL25_CTC"/>
    <property type="match status" value="1"/>
</dbReference>
<keyword evidence="4 5" id="KW-0687">Ribonucleoprotein</keyword>
<dbReference type="Proteomes" id="UP000297725">
    <property type="component" value="Unassembled WGS sequence"/>
</dbReference>
<dbReference type="InterPro" id="IPR020057">
    <property type="entry name" value="Ribosomal_bL25_b-dom"/>
</dbReference>
<dbReference type="Proteomes" id="UP000296883">
    <property type="component" value="Chromosome"/>
</dbReference>
<dbReference type="InterPro" id="IPR020056">
    <property type="entry name" value="Rbsml_bL25/Gln-tRNA_synth_N"/>
</dbReference>
<dbReference type="EMBL" id="CP038865">
    <property type="protein sequence ID" value="QCA29234.1"/>
    <property type="molecule type" value="Genomic_DNA"/>
</dbReference>
<dbReference type="Pfam" id="PF14693">
    <property type="entry name" value="Ribosomal_TL5_C"/>
    <property type="match status" value="1"/>
</dbReference>
<dbReference type="InterPro" id="IPR029751">
    <property type="entry name" value="Ribosomal_L25_dom"/>
</dbReference>
<dbReference type="PANTHER" id="PTHR33284:SF1">
    <property type="entry name" value="RIBOSOMAL PROTEIN L25_GLN-TRNA SYNTHETASE, ANTI-CODON-BINDING DOMAIN-CONTAINING PROTEIN"/>
    <property type="match status" value="1"/>
</dbReference>
<reference evidence="9 11" key="1">
    <citation type="submission" date="2019-03" db="EMBL/GenBank/DDBJ databases">
        <title>Vagococcus sp. was isolated fron gut of Carduelis flavirostris.</title>
        <authorList>
            <person name="Ge Y."/>
        </authorList>
    </citation>
    <scope>NUCLEOTIDE SEQUENCE [LARGE SCALE GENOMIC DNA]</scope>
    <source>
        <strain evidence="9 11">CF-210</strain>
    </source>
</reference>
<dbReference type="RefSeq" id="WP_135253387.1">
    <property type="nucleotide sequence ID" value="NZ_CP038865.1"/>
</dbReference>
<protein>
    <recommendedName>
        <fullName evidence="5">Large ribosomal subunit protein bL25</fullName>
    </recommendedName>
    <alternativeName>
        <fullName evidence="5">General stress protein CTC</fullName>
    </alternativeName>
</protein>
<evidence type="ECO:0000313" key="9">
    <source>
        <dbReference type="EMBL" id="TFZ43253.1"/>
    </source>
</evidence>
<feature type="domain" description="Large ribosomal subunit protein bL25 beta" evidence="7">
    <location>
        <begin position="101"/>
        <end position="181"/>
    </location>
</feature>
<dbReference type="GO" id="GO:0003735">
    <property type="term" value="F:structural constituent of ribosome"/>
    <property type="evidence" value="ECO:0007669"/>
    <property type="project" value="InterPro"/>
</dbReference>